<accession>A0A0A9BVN6</accession>
<organism evidence="1">
    <name type="scientific">Arundo donax</name>
    <name type="common">Giant reed</name>
    <name type="synonym">Donax arundinaceus</name>
    <dbReference type="NCBI Taxonomy" id="35708"/>
    <lineage>
        <taxon>Eukaryota</taxon>
        <taxon>Viridiplantae</taxon>
        <taxon>Streptophyta</taxon>
        <taxon>Embryophyta</taxon>
        <taxon>Tracheophyta</taxon>
        <taxon>Spermatophyta</taxon>
        <taxon>Magnoliopsida</taxon>
        <taxon>Liliopsida</taxon>
        <taxon>Poales</taxon>
        <taxon>Poaceae</taxon>
        <taxon>PACMAD clade</taxon>
        <taxon>Arundinoideae</taxon>
        <taxon>Arundineae</taxon>
        <taxon>Arundo</taxon>
    </lineage>
</organism>
<reference evidence="1" key="1">
    <citation type="submission" date="2014-09" db="EMBL/GenBank/DDBJ databases">
        <authorList>
            <person name="Magalhaes I.L.F."/>
            <person name="Oliveira U."/>
            <person name="Santos F.R."/>
            <person name="Vidigal T.H.D.A."/>
            <person name="Brescovit A.D."/>
            <person name="Santos A.J."/>
        </authorList>
    </citation>
    <scope>NUCLEOTIDE SEQUENCE</scope>
    <source>
        <tissue evidence="1">Shoot tissue taken approximately 20 cm above the soil surface</tissue>
    </source>
</reference>
<name>A0A0A9BVN6_ARUDO</name>
<reference evidence="1" key="2">
    <citation type="journal article" date="2015" name="Data Brief">
        <title>Shoot transcriptome of the giant reed, Arundo donax.</title>
        <authorList>
            <person name="Barrero R.A."/>
            <person name="Guerrero F.D."/>
            <person name="Moolhuijzen P."/>
            <person name="Goolsby J.A."/>
            <person name="Tidwell J."/>
            <person name="Bellgard S.E."/>
            <person name="Bellgard M.I."/>
        </authorList>
    </citation>
    <scope>NUCLEOTIDE SEQUENCE</scope>
    <source>
        <tissue evidence="1">Shoot tissue taken approximately 20 cm above the soil surface</tissue>
    </source>
</reference>
<sequence length="8" mass="923">MVCAMQLQ</sequence>
<dbReference type="EMBL" id="GBRH01230519">
    <property type="protein sequence ID" value="JAD67376.1"/>
    <property type="molecule type" value="Transcribed_RNA"/>
</dbReference>
<protein>
    <submittedName>
        <fullName evidence="1">Uncharacterized protein</fullName>
    </submittedName>
</protein>
<proteinExistence type="predicted"/>
<evidence type="ECO:0000313" key="1">
    <source>
        <dbReference type="EMBL" id="JAD67376.1"/>
    </source>
</evidence>